<sequence>MTNDSVLKLKLVADPEVAYRGDTIELTAIVQGDDPGDGDYTDAYDFEWNVTAGPEHEELKPELFKTSDAKQFVRTDNMAIASYTIEVTATPKRGADAPDDSAARGRRTRRGGDATTPLVADMEIRVQGAAQDVLADQILKEGMSVTARTLVPSADQGLWIKIRECLKGRRFGEYKEFIDGIMCGDKRTPNYEEIGVMRRERCAYQHGVNGYQLLKAATEVYLLCHACCGDLSYIRDFDRDEEHSRLGYRPSREEMQERLTDYLNGSVSSPTLPYLNKILDNLNLLDMKPDAYPYCGDSVRGQPCLFELIWSYWHEEGMLMQTINAITLRFQNRRVRPNGEPDPLANLALDPLRPLNNLLWGYLQDTHQRLTVARRAYEYEHEYGLRIVGKAVGDLQPVERRTRFLEAFHALLHAAAVFYHDEQNRMVQPDPFPILEKIRAVHMLLAEGAHNQFGDLPSTARMEMMIAQWLISQPPMREFLQSRAMVPYGEPWMGQVDAMRKLMGWPDVSISYFSRLAYDGEMILLSIRYGHWTDVSDAKQAENWIRYWRPEIQGYIEAYRTVTGADLAAKPRRPERIDTTQPSVLLQRRSTRSAS</sequence>
<feature type="region of interest" description="Disordered" evidence="1">
    <location>
        <begin position="91"/>
        <end position="114"/>
    </location>
</feature>
<proteinExistence type="predicted"/>
<dbReference type="EMBL" id="JBHRUG010000012">
    <property type="protein sequence ID" value="MFC3282951.1"/>
    <property type="molecule type" value="Genomic_DNA"/>
</dbReference>
<dbReference type="Proteomes" id="UP001595579">
    <property type="component" value="Unassembled WGS sequence"/>
</dbReference>
<dbReference type="RefSeq" id="WP_386772025.1">
    <property type="nucleotide sequence ID" value="NZ_JBHRUG010000012.1"/>
</dbReference>
<comment type="caution">
    <text evidence="2">The sequence shown here is derived from an EMBL/GenBank/DDBJ whole genome shotgun (WGS) entry which is preliminary data.</text>
</comment>
<protein>
    <submittedName>
        <fullName evidence="2">Uncharacterized protein</fullName>
    </submittedName>
</protein>
<gene>
    <name evidence="2" type="ORF">ACFOEV_04925</name>
</gene>
<accession>A0ABV7LLA6</accession>
<organism evidence="2 3">
    <name type="scientific">Litchfieldella rifensis</name>
    <dbReference type="NCBI Taxonomy" id="762643"/>
    <lineage>
        <taxon>Bacteria</taxon>
        <taxon>Pseudomonadati</taxon>
        <taxon>Pseudomonadota</taxon>
        <taxon>Gammaproteobacteria</taxon>
        <taxon>Oceanospirillales</taxon>
        <taxon>Halomonadaceae</taxon>
        <taxon>Litchfieldella</taxon>
    </lineage>
</organism>
<keyword evidence="3" id="KW-1185">Reference proteome</keyword>
<evidence type="ECO:0000313" key="3">
    <source>
        <dbReference type="Proteomes" id="UP001595579"/>
    </source>
</evidence>
<evidence type="ECO:0000256" key="1">
    <source>
        <dbReference type="SAM" id="MobiDB-lite"/>
    </source>
</evidence>
<evidence type="ECO:0000313" key="2">
    <source>
        <dbReference type="EMBL" id="MFC3282951.1"/>
    </source>
</evidence>
<name>A0ABV7LLA6_9GAMM</name>
<reference evidence="3" key="1">
    <citation type="journal article" date="2019" name="Int. J. Syst. Evol. Microbiol.">
        <title>The Global Catalogue of Microorganisms (GCM) 10K type strain sequencing project: providing services to taxonomists for standard genome sequencing and annotation.</title>
        <authorList>
            <consortium name="The Broad Institute Genomics Platform"/>
            <consortium name="The Broad Institute Genome Sequencing Center for Infectious Disease"/>
            <person name="Wu L."/>
            <person name="Ma J."/>
        </authorList>
    </citation>
    <scope>NUCLEOTIDE SEQUENCE [LARGE SCALE GENOMIC DNA]</scope>
    <source>
        <strain evidence="3">CECT 7698</strain>
    </source>
</reference>